<dbReference type="Pfam" id="PF18829">
    <property type="entry name" value="Importin_rep_6"/>
    <property type="match status" value="1"/>
</dbReference>
<reference evidence="2 3" key="1">
    <citation type="submission" date="2024-05" db="EMBL/GenBank/DDBJ databases">
        <title>Culex pipiens pipiens assembly and annotation.</title>
        <authorList>
            <person name="Alout H."/>
            <person name="Durand T."/>
        </authorList>
    </citation>
    <scope>NUCLEOTIDE SEQUENCE [LARGE SCALE GENOMIC DNA]</scope>
    <source>
        <strain evidence="2">HA-2024</strain>
        <tissue evidence="2">Whole body</tissue>
    </source>
</reference>
<comment type="caution">
    <text evidence="2">The sequence shown here is derived from an EMBL/GenBank/DDBJ whole genome shotgun (WGS) entry which is preliminary data.</text>
</comment>
<feature type="region of interest" description="Disordered" evidence="1">
    <location>
        <begin position="59"/>
        <end position="78"/>
    </location>
</feature>
<accession>A0ABD1CFI9</accession>
<gene>
    <name evidence="2" type="ORF">pipiens_017660</name>
</gene>
<dbReference type="InterPro" id="IPR041653">
    <property type="entry name" value="Importin_rep_4"/>
</dbReference>
<dbReference type="Pfam" id="PF18808">
    <property type="entry name" value="Importin_rep_4"/>
    <property type="match status" value="1"/>
</dbReference>
<organism evidence="2 3">
    <name type="scientific">Culex pipiens pipiens</name>
    <name type="common">Northern house mosquito</name>
    <dbReference type="NCBI Taxonomy" id="38569"/>
    <lineage>
        <taxon>Eukaryota</taxon>
        <taxon>Metazoa</taxon>
        <taxon>Ecdysozoa</taxon>
        <taxon>Arthropoda</taxon>
        <taxon>Hexapoda</taxon>
        <taxon>Insecta</taxon>
        <taxon>Pterygota</taxon>
        <taxon>Neoptera</taxon>
        <taxon>Endopterygota</taxon>
        <taxon>Diptera</taxon>
        <taxon>Nematocera</taxon>
        <taxon>Culicoidea</taxon>
        <taxon>Culicidae</taxon>
        <taxon>Culicinae</taxon>
        <taxon>Culicini</taxon>
        <taxon>Culex</taxon>
        <taxon>Culex</taxon>
    </lineage>
</organism>
<dbReference type="GO" id="GO:0005634">
    <property type="term" value="C:nucleus"/>
    <property type="evidence" value="ECO:0007669"/>
    <property type="project" value="UniProtKB-SubCell"/>
</dbReference>
<feature type="compositionally biased region" description="Low complexity" evidence="1">
    <location>
        <begin position="59"/>
        <end position="72"/>
    </location>
</feature>
<proteinExistence type="predicted"/>
<name>A0ABD1CFI9_CULPP</name>
<keyword evidence="3" id="KW-1185">Reference proteome</keyword>
<dbReference type="Proteomes" id="UP001562425">
    <property type="component" value="Unassembled WGS sequence"/>
</dbReference>
<evidence type="ECO:0000256" key="1">
    <source>
        <dbReference type="SAM" id="MobiDB-lite"/>
    </source>
</evidence>
<sequence length="176" mass="20146">MQLEPDVEDNWRHLENALAMVRKLAEKQVPSFVPLVLQMMTGVDDDEEWCVSYEIEDGPAGQRRGAGQREQQNLGSRTAGLEDKASACKILICYTLLLPRQSPYNRERISGRKSQLHHSLGKCIETLGASCLSKEAMDEVLKVINKFMNQHFQKDEKRTLTLKENYGEFHLSQRIL</sequence>
<dbReference type="Gene3D" id="1.25.10.10">
    <property type="entry name" value="Leucine-rich Repeat Variant"/>
    <property type="match status" value="1"/>
</dbReference>
<dbReference type="InterPro" id="IPR011989">
    <property type="entry name" value="ARM-like"/>
</dbReference>
<dbReference type="EMBL" id="JBEHCU010012733">
    <property type="protein sequence ID" value="KAL1375157.1"/>
    <property type="molecule type" value="Genomic_DNA"/>
</dbReference>
<dbReference type="InterPro" id="IPR041389">
    <property type="entry name" value="Importin_rep_6"/>
</dbReference>
<evidence type="ECO:0000313" key="2">
    <source>
        <dbReference type="EMBL" id="KAL1375157.1"/>
    </source>
</evidence>
<protein>
    <submittedName>
        <fullName evidence="2">Uncharacterized protein</fullName>
    </submittedName>
</protein>
<dbReference type="AlphaFoldDB" id="A0ABD1CFI9"/>
<evidence type="ECO:0000313" key="3">
    <source>
        <dbReference type="Proteomes" id="UP001562425"/>
    </source>
</evidence>